<feature type="non-terminal residue" evidence="1">
    <location>
        <position position="1"/>
    </location>
</feature>
<accession>A0A382D2X8</accession>
<protein>
    <submittedName>
        <fullName evidence="1">Uncharacterized protein</fullName>
    </submittedName>
</protein>
<organism evidence="1">
    <name type="scientific">marine metagenome</name>
    <dbReference type="NCBI Taxonomy" id="408172"/>
    <lineage>
        <taxon>unclassified sequences</taxon>
        <taxon>metagenomes</taxon>
        <taxon>ecological metagenomes</taxon>
    </lineage>
</organism>
<dbReference type="AlphaFoldDB" id="A0A382D2X8"/>
<feature type="non-terminal residue" evidence="1">
    <location>
        <position position="31"/>
    </location>
</feature>
<gene>
    <name evidence="1" type="ORF">METZ01_LOCUS185216</name>
</gene>
<dbReference type="EMBL" id="UINC01037211">
    <property type="protein sequence ID" value="SVB32362.1"/>
    <property type="molecule type" value="Genomic_DNA"/>
</dbReference>
<sequence length="31" mass="3779">KGFARRHRFRFTRNRLPKNDLGHGFTRNPLL</sequence>
<evidence type="ECO:0000313" key="1">
    <source>
        <dbReference type="EMBL" id="SVB32362.1"/>
    </source>
</evidence>
<proteinExistence type="predicted"/>
<name>A0A382D2X8_9ZZZZ</name>
<reference evidence="1" key="1">
    <citation type="submission" date="2018-05" db="EMBL/GenBank/DDBJ databases">
        <authorList>
            <person name="Lanie J.A."/>
            <person name="Ng W.-L."/>
            <person name="Kazmierczak K.M."/>
            <person name="Andrzejewski T.M."/>
            <person name="Davidsen T.M."/>
            <person name="Wayne K.J."/>
            <person name="Tettelin H."/>
            <person name="Glass J.I."/>
            <person name="Rusch D."/>
            <person name="Podicherti R."/>
            <person name="Tsui H.-C.T."/>
            <person name="Winkler M.E."/>
        </authorList>
    </citation>
    <scope>NUCLEOTIDE SEQUENCE</scope>
</reference>